<gene>
    <name evidence="1" type="ORF">AVDCRST_MAG96-4212</name>
</gene>
<proteinExistence type="predicted"/>
<protein>
    <submittedName>
        <fullName evidence="1">Uncharacterized protein</fullName>
    </submittedName>
</protein>
<accession>A0A6J4U6M8</accession>
<reference evidence="1" key="1">
    <citation type="submission" date="2020-02" db="EMBL/GenBank/DDBJ databases">
        <authorList>
            <person name="Meier V. D."/>
        </authorList>
    </citation>
    <scope>NUCLEOTIDE SEQUENCE</scope>
    <source>
        <strain evidence="1">AVDCRST_MAG96</strain>
    </source>
</reference>
<dbReference type="AlphaFoldDB" id="A0A6J4U6M8"/>
<dbReference type="EMBL" id="CADCVN010001653">
    <property type="protein sequence ID" value="CAA9539869.1"/>
    <property type="molecule type" value="Genomic_DNA"/>
</dbReference>
<organism evidence="1">
    <name type="scientific">uncultured Segetibacter sp</name>
    <dbReference type="NCBI Taxonomy" id="481133"/>
    <lineage>
        <taxon>Bacteria</taxon>
        <taxon>Pseudomonadati</taxon>
        <taxon>Bacteroidota</taxon>
        <taxon>Chitinophagia</taxon>
        <taxon>Chitinophagales</taxon>
        <taxon>Chitinophagaceae</taxon>
        <taxon>Segetibacter</taxon>
        <taxon>environmental samples</taxon>
    </lineage>
</organism>
<feature type="non-terminal residue" evidence="1">
    <location>
        <position position="1"/>
    </location>
</feature>
<name>A0A6J4U6M8_9BACT</name>
<feature type="non-terminal residue" evidence="1">
    <location>
        <position position="37"/>
    </location>
</feature>
<evidence type="ECO:0000313" key="1">
    <source>
        <dbReference type="EMBL" id="CAA9539869.1"/>
    </source>
</evidence>
<sequence length="37" mass="4505">CQKIVFIILLFSFLFSWYFLKSKKALPVCLLKYLQDF</sequence>